<evidence type="ECO:0000256" key="4">
    <source>
        <dbReference type="NCBIfam" id="TIGR00260"/>
    </source>
</evidence>
<reference evidence="9" key="1">
    <citation type="submission" date="2019-05" db="EMBL/GenBank/DDBJ databases">
        <title>Complete genome sequencing of Dialister sp. strain 5BBH33.</title>
        <authorList>
            <person name="Sakamoto M."/>
            <person name="Murakami T."/>
            <person name="Mori H."/>
        </authorList>
    </citation>
    <scope>NUCLEOTIDE SEQUENCE [LARGE SCALE GENOMIC DNA]</scope>
    <source>
        <strain evidence="9">5BBH33</strain>
    </source>
</reference>
<evidence type="ECO:0000256" key="5">
    <source>
        <dbReference type="PIRSR" id="PIRSR604450-51"/>
    </source>
</evidence>
<keyword evidence="9" id="KW-1185">Reference proteome</keyword>
<name>A0A8D4UUH4_9FIRM</name>
<accession>A0A8D4UUH4</accession>
<dbReference type="SUPFAM" id="SSF53686">
    <property type="entry name" value="Tryptophan synthase beta subunit-like PLP-dependent enzymes"/>
    <property type="match status" value="1"/>
</dbReference>
<keyword evidence="3 5" id="KW-0663">Pyridoxal phosphate</keyword>
<feature type="modified residue" description="N6-(pyridoxal phosphate)lysine" evidence="5">
    <location>
        <position position="110"/>
    </location>
</feature>
<dbReference type="InterPro" id="IPR029144">
    <property type="entry name" value="Thr_synth_N"/>
</dbReference>
<dbReference type="Gene3D" id="3.90.1380.10">
    <property type="entry name" value="Threonine synthase, N-terminal domain"/>
    <property type="match status" value="1"/>
</dbReference>
<dbReference type="InterPro" id="IPR037158">
    <property type="entry name" value="Thr_synth_N_sf"/>
</dbReference>
<dbReference type="Pfam" id="PF14821">
    <property type="entry name" value="Thr_synth_N"/>
    <property type="match status" value="1"/>
</dbReference>
<dbReference type="Gene3D" id="3.40.50.1100">
    <property type="match status" value="2"/>
</dbReference>
<dbReference type="OrthoDB" id="9763107at2"/>
<dbReference type="NCBIfam" id="TIGR00260">
    <property type="entry name" value="thrC"/>
    <property type="match status" value="1"/>
</dbReference>
<comment type="cofactor">
    <cofactor evidence="1 5">
        <name>pyridoxal 5'-phosphate</name>
        <dbReference type="ChEBI" id="CHEBI:597326"/>
    </cofactor>
</comment>
<evidence type="ECO:0000256" key="3">
    <source>
        <dbReference type="ARBA" id="ARBA00022898"/>
    </source>
</evidence>
<feature type="domain" description="Tryptophan synthase beta chain-like PALP" evidence="6">
    <location>
        <begin position="100"/>
        <end position="423"/>
    </location>
</feature>
<evidence type="ECO:0000259" key="7">
    <source>
        <dbReference type="Pfam" id="PF14821"/>
    </source>
</evidence>
<comment type="similarity">
    <text evidence="2">Belongs to the threonine synthase family.</text>
</comment>
<dbReference type="GO" id="GO:0009088">
    <property type="term" value="P:threonine biosynthetic process"/>
    <property type="evidence" value="ECO:0007669"/>
    <property type="project" value="UniProtKB-UniRule"/>
</dbReference>
<dbReference type="InterPro" id="IPR036052">
    <property type="entry name" value="TrpB-like_PALP_sf"/>
</dbReference>
<protein>
    <recommendedName>
        <fullName evidence="4">Threonine synthase</fullName>
        <ecNumber evidence="4">4.2.3.1</ecNumber>
    </recommendedName>
</protein>
<dbReference type="Pfam" id="PF00291">
    <property type="entry name" value="PALP"/>
    <property type="match status" value="1"/>
</dbReference>
<dbReference type="KEGG" id="dho:Dia5BBH33_11530"/>
<evidence type="ECO:0000256" key="1">
    <source>
        <dbReference type="ARBA" id="ARBA00001933"/>
    </source>
</evidence>
<dbReference type="PANTHER" id="PTHR43515">
    <property type="entry name" value="THREONINE SYNTHASE-LIKE 1"/>
    <property type="match status" value="1"/>
</dbReference>
<feature type="domain" description="Threonine synthase N-terminal" evidence="7">
    <location>
        <begin position="2"/>
        <end position="77"/>
    </location>
</feature>
<dbReference type="RefSeq" id="WP_022381726.1">
    <property type="nucleotide sequence ID" value="NZ_AP019697.1"/>
</dbReference>
<dbReference type="EMBL" id="AP019697">
    <property type="protein sequence ID" value="BBK25218.1"/>
    <property type="molecule type" value="Genomic_DNA"/>
</dbReference>
<dbReference type="GO" id="GO:0004795">
    <property type="term" value="F:threonine synthase activity"/>
    <property type="evidence" value="ECO:0007669"/>
    <property type="project" value="UniProtKB-UniRule"/>
</dbReference>
<dbReference type="AlphaFoldDB" id="A0A8D4UUH4"/>
<sequence length="496" mass="55292">MNYRSTRSNETVTAEEALLKGLAADGGLYVPEQLPDPFLDADVLKAMSYEELAAFVLHHFLTDITLKDLSKLTHDAYTGTFDTSEIVPVKTLSESFSMAEMFHGRTCAFKDLALSLFPHLLVYAKKKLGDGKETLILTATSGDTGKAALEGFKDVPGVHIMVFYPSHGVSPLQKDQMQKQLGENVKVLGIEGNFDDAQSALKNIFVSDLRDEALEKGVLFSSANSINIGRLLPQVVYYVWIWLSLLRSGSIGSRESFNVVVPTGNFGNILAAWIAKKIGTPIGQMICASNENKVLADFFETGEYNINREFHLTESPSMDILISSNFERFLYYMTGSSDEVLKDMTELRENGVYRVPEEERKKVSGEMIGGWADSDTMRKAISDVYEKYDYLMDPHTAVAYAVYDNLRRSGKVTRHTHTVIISTAHPYKFPGAVSEALGIAAEENPYDTLRSIKKYTGIPIPSQLGELENRKKRFTDVINPENIKESIQEVVDEIVK</sequence>
<gene>
    <name evidence="8" type="primary">thrC</name>
    <name evidence="8" type="ORF">Dia5BBH33_11530</name>
</gene>
<evidence type="ECO:0000313" key="9">
    <source>
        <dbReference type="Proteomes" id="UP000320585"/>
    </source>
</evidence>
<organism evidence="8 9">
    <name type="scientific">Dialister hominis</name>
    <dbReference type="NCBI Taxonomy" id="2582419"/>
    <lineage>
        <taxon>Bacteria</taxon>
        <taxon>Bacillati</taxon>
        <taxon>Bacillota</taxon>
        <taxon>Negativicutes</taxon>
        <taxon>Veillonellales</taxon>
        <taxon>Veillonellaceae</taxon>
        <taxon>Dialister</taxon>
    </lineage>
</organism>
<dbReference type="CDD" id="cd01560">
    <property type="entry name" value="Thr-synth_2"/>
    <property type="match status" value="1"/>
</dbReference>
<evidence type="ECO:0000313" key="8">
    <source>
        <dbReference type="EMBL" id="BBK25218.1"/>
    </source>
</evidence>
<dbReference type="Proteomes" id="UP000320585">
    <property type="component" value="Chromosome"/>
</dbReference>
<proteinExistence type="inferred from homology"/>
<evidence type="ECO:0000256" key="2">
    <source>
        <dbReference type="ARBA" id="ARBA00005517"/>
    </source>
</evidence>
<dbReference type="GO" id="GO:0005737">
    <property type="term" value="C:cytoplasm"/>
    <property type="evidence" value="ECO:0007669"/>
    <property type="project" value="TreeGrafter"/>
</dbReference>
<dbReference type="InterPro" id="IPR004450">
    <property type="entry name" value="Thr_synthase-like"/>
</dbReference>
<dbReference type="GeneID" id="92716368"/>
<dbReference type="InterPro" id="IPR001926">
    <property type="entry name" value="TrpB-like_PALP"/>
</dbReference>
<evidence type="ECO:0000259" key="6">
    <source>
        <dbReference type="Pfam" id="PF00291"/>
    </source>
</evidence>
<dbReference type="EC" id="4.2.3.1" evidence="4"/>
<dbReference type="PANTHER" id="PTHR43515:SF1">
    <property type="entry name" value="THREONINE SYNTHASE-LIKE 1"/>
    <property type="match status" value="1"/>
</dbReference>